<name>A0A1V6Q7U1_9EURO</name>
<dbReference type="Proteomes" id="UP000191672">
    <property type="component" value="Unassembled WGS sequence"/>
</dbReference>
<gene>
    <name evidence="2" type="ORF">PENANT_c010G11007</name>
</gene>
<dbReference type="AlphaFoldDB" id="A0A1V6Q7U1"/>
<evidence type="ECO:0000313" key="3">
    <source>
        <dbReference type="Proteomes" id="UP000191672"/>
    </source>
</evidence>
<sequence length="185" mass="20387">MSNLVQVVQDRRPQQRSARTKAATTWKDHGRSSGHLRLSNSLQRYGPGTVLVPWYKILGTVYYKLSSKTAIIVASDGTGQFTAIQDGISYAQIHAIPTVTVLAEQGHHNQYWYCAVNNNVQQINFKNVNLINTGANYADMVLKGNKYAFYDCQIVSTGTLGITASVGLGVIANLYIETLDKIIYG</sequence>
<proteinExistence type="predicted"/>
<evidence type="ECO:0008006" key="4">
    <source>
        <dbReference type="Google" id="ProtNLM"/>
    </source>
</evidence>
<dbReference type="STRING" id="416450.A0A1V6Q7U1"/>
<reference evidence="3" key="1">
    <citation type="journal article" date="2017" name="Nat. Microbiol.">
        <title>Global analysis of biosynthetic gene clusters reveals vast potential of secondary metabolite production in Penicillium species.</title>
        <authorList>
            <person name="Nielsen J.C."/>
            <person name="Grijseels S."/>
            <person name="Prigent S."/>
            <person name="Ji B."/>
            <person name="Dainat J."/>
            <person name="Nielsen K.F."/>
            <person name="Frisvad J.C."/>
            <person name="Workman M."/>
            <person name="Nielsen J."/>
        </authorList>
    </citation>
    <scope>NUCLEOTIDE SEQUENCE [LARGE SCALE GENOMIC DNA]</scope>
    <source>
        <strain evidence="3">IBT 31811</strain>
    </source>
</reference>
<accession>A0A1V6Q7U1</accession>
<feature type="region of interest" description="Disordered" evidence="1">
    <location>
        <begin position="1"/>
        <end position="33"/>
    </location>
</feature>
<evidence type="ECO:0000256" key="1">
    <source>
        <dbReference type="SAM" id="MobiDB-lite"/>
    </source>
</evidence>
<protein>
    <recommendedName>
        <fullName evidence="4">Pectinesterase</fullName>
    </recommendedName>
</protein>
<dbReference type="EMBL" id="MDYN01000010">
    <property type="protein sequence ID" value="OQD85291.1"/>
    <property type="molecule type" value="Genomic_DNA"/>
</dbReference>
<dbReference type="SUPFAM" id="SSF51126">
    <property type="entry name" value="Pectin lyase-like"/>
    <property type="match status" value="1"/>
</dbReference>
<keyword evidence="3" id="KW-1185">Reference proteome</keyword>
<dbReference type="InterPro" id="IPR011050">
    <property type="entry name" value="Pectin_lyase_fold/virulence"/>
</dbReference>
<evidence type="ECO:0000313" key="2">
    <source>
        <dbReference type="EMBL" id="OQD85291.1"/>
    </source>
</evidence>
<comment type="caution">
    <text evidence="2">The sequence shown here is derived from an EMBL/GenBank/DDBJ whole genome shotgun (WGS) entry which is preliminary data.</text>
</comment>
<organism evidence="2 3">
    <name type="scientific">Penicillium antarcticum</name>
    <dbReference type="NCBI Taxonomy" id="416450"/>
    <lineage>
        <taxon>Eukaryota</taxon>
        <taxon>Fungi</taxon>
        <taxon>Dikarya</taxon>
        <taxon>Ascomycota</taxon>
        <taxon>Pezizomycotina</taxon>
        <taxon>Eurotiomycetes</taxon>
        <taxon>Eurotiomycetidae</taxon>
        <taxon>Eurotiales</taxon>
        <taxon>Aspergillaceae</taxon>
        <taxon>Penicillium</taxon>
    </lineage>
</organism>